<accession>A0A0K9PV81</accession>
<protein>
    <submittedName>
        <fullName evidence="2">Uncharacterized protein</fullName>
    </submittedName>
</protein>
<gene>
    <name evidence="2" type="ORF">ZOSMA_158G00270</name>
</gene>
<feature type="compositionally biased region" description="Basic residues" evidence="1">
    <location>
        <begin position="44"/>
        <end position="63"/>
    </location>
</feature>
<evidence type="ECO:0000313" key="2">
    <source>
        <dbReference type="EMBL" id="KMZ72916.1"/>
    </source>
</evidence>
<sequence length="73" mass="8359">MDKLQSETIMLNPGKMLASTKKEKPTEQKIQKKKESVLESAKSIKVKKTKGMSKPSKVARKKENHINKTMQQF</sequence>
<dbReference type="EMBL" id="LFYR01000614">
    <property type="protein sequence ID" value="KMZ72916.1"/>
    <property type="molecule type" value="Genomic_DNA"/>
</dbReference>
<dbReference type="Proteomes" id="UP000036987">
    <property type="component" value="Unassembled WGS sequence"/>
</dbReference>
<feature type="compositionally biased region" description="Basic and acidic residues" evidence="1">
    <location>
        <begin position="20"/>
        <end position="37"/>
    </location>
</feature>
<organism evidence="2 3">
    <name type="scientific">Zostera marina</name>
    <name type="common">Eelgrass</name>
    <dbReference type="NCBI Taxonomy" id="29655"/>
    <lineage>
        <taxon>Eukaryota</taxon>
        <taxon>Viridiplantae</taxon>
        <taxon>Streptophyta</taxon>
        <taxon>Embryophyta</taxon>
        <taxon>Tracheophyta</taxon>
        <taxon>Spermatophyta</taxon>
        <taxon>Magnoliopsida</taxon>
        <taxon>Liliopsida</taxon>
        <taxon>Zosteraceae</taxon>
        <taxon>Zostera</taxon>
    </lineage>
</organism>
<proteinExistence type="predicted"/>
<evidence type="ECO:0000256" key="1">
    <source>
        <dbReference type="SAM" id="MobiDB-lite"/>
    </source>
</evidence>
<keyword evidence="3" id="KW-1185">Reference proteome</keyword>
<feature type="region of interest" description="Disordered" evidence="1">
    <location>
        <begin position="12"/>
        <end position="73"/>
    </location>
</feature>
<reference evidence="3" key="1">
    <citation type="journal article" date="2016" name="Nature">
        <title>The genome of the seagrass Zostera marina reveals angiosperm adaptation to the sea.</title>
        <authorList>
            <person name="Olsen J.L."/>
            <person name="Rouze P."/>
            <person name="Verhelst B."/>
            <person name="Lin Y.-C."/>
            <person name="Bayer T."/>
            <person name="Collen J."/>
            <person name="Dattolo E."/>
            <person name="De Paoli E."/>
            <person name="Dittami S."/>
            <person name="Maumus F."/>
            <person name="Michel G."/>
            <person name="Kersting A."/>
            <person name="Lauritano C."/>
            <person name="Lohaus R."/>
            <person name="Toepel M."/>
            <person name="Tonon T."/>
            <person name="Vanneste K."/>
            <person name="Amirebrahimi M."/>
            <person name="Brakel J."/>
            <person name="Bostroem C."/>
            <person name="Chovatia M."/>
            <person name="Grimwood J."/>
            <person name="Jenkins J.W."/>
            <person name="Jueterbock A."/>
            <person name="Mraz A."/>
            <person name="Stam W.T."/>
            <person name="Tice H."/>
            <person name="Bornberg-Bauer E."/>
            <person name="Green P.J."/>
            <person name="Pearson G.A."/>
            <person name="Procaccini G."/>
            <person name="Duarte C.M."/>
            <person name="Schmutz J."/>
            <person name="Reusch T.B.H."/>
            <person name="Van de Peer Y."/>
        </authorList>
    </citation>
    <scope>NUCLEOTIDE SEQUENCE [LARGE SCALE GENOMIC DNA]</scope>
    <source>
        <strain evidence="3">cv. Finnish</strain>
    </source>
</reference>
<dbReference type="AlphaFoldDB" id="A0A0K9PV81"/>
<dbReference type="STRING" id="29655.A0A0K9PV81"/>
<name>A0A0K9PV81_ZOSMR</name>
<comment type="caution">
    <text evidence="2">The sequence shown here is derived from an EMBL/GenBank/DDBJ whole genome shotgun (WGS) entry which is preliminary data.</text>
</comment>
<evidence type="ECO:0000313" key="3">
    <source>
        <dbReference type="Proteomes" id="UP000036987"/>
    </source>
</evidence>